<name>A0ABN7E8A3_SPIIN</name>
<reference evidence="3" key="1">
    <citation type="journal article" date="2020" name="Sci. Rep.">
        <title>Chromosome-scale genome assembly for the duckweed Spirodela intermedia, integrating cytogenetic maps, PacBio and Oxford Nanopore libraries.</title>
        <authorList>
            <person name="Hoang P.T.N."/>
            <person name="Fiebig A."/>
            <person name="Novak P."/>
            <person name="Macas J."/>
            <person name="Cao H.X."/>
            <person name="Stepanenko A."/>
            <person name="Chen G."/>
            <person name="Borisjuk N."/>
            <person name="Scholz U."/>
            <person name="Schubert I."/>
        </authorList>
    </citation>
    <scope>NUCLEOTIDE SEQUENCE [LARGE SCALE GENOMIC DNA]</scope>
</reference>
<evidence type="ECO:0000313" key="3">
    <source>
        <dbReference type="Proteomes" id="UP001189122"/>
    </source>
</evidence>
<feature type="region of interest" description="Disordered" evidence="1">
    <location>
        <begin position="14"/>
        <end position="35"/>
    </location>
</feature>
<organism evidence="2 3">
    <name type="scientific">Spirodela intermedia</name>
    <name type="common">Intermediate duckweed</name>
    <dbReference type="NCBI Taxonomy" id="51605"/>
    <lineage>
        <taxon>Eukaryota</taxon>
        <taxon>Viridiplantae</taxon>
        <taxon>Streptophyta</taxon>
        <taxon>Embryophyta</taxon>
        <taxon>Tracheophyta</taxon>
        <taxon>Spermatophyta</taxon>
        <taxon>Magnoliopsida</taxon>
        <taxon>Liliopsida</taxon>
        <taxon>Araceae</taxon>
        <taxon>Lemnoideae</taxon>
        <taxon>Spirodela</taxon>
    </lineage>
</organism>
<dbReference type="EMBL" id="CACRZD030000051">
    <property type="protein sequence ID" value="CAA6673965.1"/>
    <property type="molecule type" value="Genomic_DNA"/>
</dbReference>
<accession>A0ABN7E8A3</accession>
<evidence type="ECO:0000313" key="2">
    <source>
        <dbReference type="EMBL" id="CAA6673965.1"/>
    </source>
</evidence>
<comment type="caution">
    <text evidence="2">The sequence shown here is derived from an EMBL/GenBank/DDBJ whole genome shotgun (WGS) entry which is preliminary data.</text>
</comment>
<proteinExistence type="predicted"/>
<keyword evidence="3" id="KW-1185">Reference proteome</keyword>
<evidence type="ECO:0000256" key="1">
    <source>
        <dbReference type="SAM" id="MobiDB-lite"/>
    </source>
</evidence>
<gene>
    <name evidence="2" type="ORF">SI7747_UN020323</name>
</gene>
<protein>
    <submittedName>
        <fullName evidence="2">Uncharacterized protein</fullName>
    </submittedName>
</protein>
<sequence length="78" mass="7841">MVGINRPNAIAFTSVTVPKAPPSNGDGHNSQIDPTVDLEINGGDHVAVKAPQPFAVADASTVMLLTSSTSDAADVGIA</sequence>
<dbReference type="Proteomes" id="UP001189122">
    <property type="component" value="Unassembled WGS sequence"/>
</dbReference>